<keyword evidence="1" id="KW-0158">Chromosome</keyword>
<evidence type="ECO:0000313" key="4">
    <source>
        <dbReference type="RefSeq" id="XP_018087877.1"/>
    </source>
</evidence>
<keyword evidence="3" id="KW-1185">Reference proteome</keyword>
<feature type="compositionally biased region" description="Basic residues" evidence="2">
    <location>
        <begin position="193"/>
        <end position="209"/>
    </location>
</feature>
<dbReference type="PRINTS" id="PR00624">
    <property type="entry name" value="HISTONEH5"/>
</dbReference>
<dbReference type="GO" id="GO:0003677">
    <property type="term" value="F:DNA binding"/>
    <property type="evidence" value="ECO:0007669"/>
    <property type="project" value="UniProtKB-KW"/>
</dbReference>
<dbReference type="AlphaFoldDB" id="A0A1L8F0A9"/>
<feature type="compositionally biased region" description="Basic residues" evidence="2">
    <location>
        <begin position="111"/>
        <end position="123"/>
    </location>
</feature>
<organism evidence="3 4">
    <name type="scientific">Xenopus laevis</name>
    <name type="common">African clawed frog</name>
    <dbReference type="NCBI Taxonomy" id="8355"/>
    <lineage>
        <taxon>Eukaryota</taxon>
        <taxon>Metazoa</taxon>
        <taxon>Chordata</taxon>
        <taxon>Craniata</taxon>
        <taxon>Vertebrata</taxon>
        <taxon>Euteleostomi</taxon>
        <taxon>Amphibia</taxon>
        <taxon>Batrachia</taxon>
        <taxon>Anura</taxon>
        <taxon>Pipoidea</taxon>
        <taxon>Pipidae</taxon>
        <taxon>Xenopodinae</taxon>
        <taxon>Xenopus</taxon>
        <taxon>Xenopus</taxon>
    </lineage>
</organism>
<dbReference type="SMART" id="SM00526">
    <property type="entry name" value="H15"/>
    <property type="match status" value="1"/>
</dbReference>
<dbReference type="Gene3D" id="1.10.10.10">
    <property type="entry name" value="Winged helix-like DNA-binding domain superfamily/Winged helix DNA-binding domain"/>
    <property type="match status" value="1"/>
</dbReference>
<dbReference type="InterPro" id="IPR005818">
    <property type="entry name" value="Histone_H1/H5_H15"/>
</dbReference>
<keyword evidence="1" id="KW-0539">Nucleus</keyword>
<dbReference type="CDD" id="cd00073">
    <property type="entry name" value="H15"/>
    <property type="match status" value="1"/>
</dbReference>
<protein>
    <submittedName>
        <fullName evidence="4">Histone H1B-like</fullName>
    </submittedName>
</protein>
<sequence>MTATTKTDPAIPLAEPATAKKTKKQQPKKVAGGTKAKKPSGPNMSEQIVKAMSASKKAMAAGGYDVYKNNSRLNLVLKALVTKGTLTQVKGSRASGSFKLNKKQLETKNNAAKKKPAAPKSKKPAAGAKKAPKSPKKPKKVSAVAMSPKKMKKLAKAAKSPKKPKAVKPKKVAKSPSKKAKKPKADKSPAKAKVAKPKAAKAKKPAPKK</sequence>
<dbReference type="KEGG" id="xla:108699806"/>
<keyword evidence="1" id="KW-0238">DNA-binding</keyword>
<dbReference type="PaxDb" id="8355-A0A1L8F0A9"/>
<proteinExistence type="inferred from homology"/>
<dbReference type="InterPro" id="IPR005819">
    <property type="entry name" value="H1/H5"/>
</dbReference>
<dbReference type="InterPro" id="IPR036390">
    <property type="entry name" value="WH_DNA-bd_sf"/>
</dbReference>
<reference evidence="4" key="1">
    <citation type="submission" date="2025-08" db="UniProtKB">
        <authorList>
            <consortium name="RefSeq"/>
        </authorList>
    </citation>
    <scope>IDENTIFICATION</scope>
    <source>
        <strain evidence="4">J_2021</strain>
        <tissue evidence="4">Erythrocytes</tissue>
    </source>
</reference>
<accession>A0A1L8F0A9</accession>
<evidence type="ECO:0000256" key="1">
    <source>
        <dbReference type="RuleBase" id="RU003894"/>
    </source>
</evidence>
<name>A0A1L8F0A9_XENLA</name>
<feature type="compositionally biased region" description="Basic residues" evidence="2">
    <location>
        <begin position="149"/>
        <end position="182"/>
    </location>
</feature>
<dbReference type="GO" id="GO:0006334">
    <property type="term" value="P:nucleosome assembly"/>
    <property type="evidence" value="ECO:0007669"/>
    <property type="project" value="InterPro"/>
</dbReference>
<dbReference type="PROSITE" id="PS51504">
    <property type="entry name" value="H15"/>
    <property type="match status" value="1"/>
</dbReference>
<dbReference type="InterPro" id="IPR036388">
    <property type="entry name" value="WH-like_DNA-bd_sf"/>
</dbReference>
<dbReference type="OMA" id="PNMSEQI"/>
<gene>
    <name evidence="4" type="primary">LOC108699806</name>
</gene>
<comment type="similarity">
    <text evidence="1">Belongs to the histone H1/H5 family.</text>
</comment>
<evidence type="ECO:0000256" key="2">
    <source>
        <dbReference type="SAM" id="MobiDB-lite"/>
    </source>
</evidence>
<dbReference type="Proteomes" id="UP000186698">
    <property type="component" value="Chromosome 8S"/>
</dbReference>
<dbReference type="SUPFAM" id="SSF46785">
    <property type="entry name" value="Winged helix' DNA-binding domain"/>
    <property type="match status" value="1"/>
</dbReference>
<dbReference type="OrthoDB" id="9634976at2759"/>
<dbReference type="GO" id="GO:0030527">
    <property type="term" value="F:structural constituent of chromatin"/>
    <property type="evidence" value="ECO:0007669"/>
    <property type="project" value="InterPro"/>
</dbReference>
<dbReference type="STRING" id="8355.A0A1L8F0A9"/>
<comment type="subcellular location">
    <subcellularLocation>
        <location evidence="1">Nucleus</location>
    </subcellularLocation>
</comment>
<dbReference type="Pfam" id="PF00538">
    <property type="entry name" value="Linker_histone"/>
    <property type="match status" value="1"/>
</dbReference>
<feature type="region of interest" description="Disordered" evidence="2">
    <location>
        <begin position="1"/>
        <end position="46"/>
    </location>
</feature>
<feature type="compositionally biased region" description="Basic residues" evidence="2">
    <location>
        <begin position="130"/>
        <end position="140"/>
    </location>
</feature>
<dbReference type="GO" id="GO:0005634">
    <property type="term" value="C:nucleus"/>
    <property type="evidence" value="ECO:0007669"/>
    <property type="project" value="UniProtKB-SubCell"/>
</dbReference>
<feature type="region of interest" description="Disordered" evidence="2">
    <location>
        <begin position="88"/>
        <end position="209"/>
    </location>
</feature>
<evidence type="ECO:0000313" key="3">
    <source>
        <dbReference type="Proteomes" id="UP000186698"/>
    </source>
</evidence>
<dbReference type="RefSeq" id="XP_018087877.1">
    <property type="nucleotide sequence ID" value="XM_018232388.2"/>
</dbReference>
<dbReference type="GO" id="GO:0000786">
    <property type="term" value="C:nucleosome"/>
    <property type="evidence" value="ECO:0007669"/>
    <property type="project" value="InterPro"/>
</dbReference>
<dbReference type="GeneID" id="108699806"/>